<dbReference type="EMBL" id="LAZR01000029">
    <property type="protein sequence ID" value="KKO02701.1"/>
    <property type="molecule type" value="Genomic_DNA"/>
</dbReference>
<proteinExistence type="predicted"/>
<feature type="domain" description="DUF2007" evidence="1">
    <location>
        <begin position="11"/>
        <end position="70"/>
    </location>
</feature>
<reference evidence="2" key="1">
    <citation type="journal article" date="2015" name="Nature">
        <title>Complex archaea that bridge the gap between prokaryotes and eukaryotes.</title>
        <authorList>
            <person name="Spang A."/>
            <person name="Saw J.H."/>
            <person name="Jorgensen S.L."/>
            <person name="Zaremba-Niedzwiedzka K."/>
            <person name="Martijn J."/>
            <person name="Lind A.E."/>
            <person name="van Eijk R."/>
            <person name="Schleper C."/>
            <person name="Guy L."/>
            <person name="Ettema T.J."/>
        </authorList>
    </citation>
    <scope>NUCLEOTIDE SEQUENCE</scope>
</reference>
<evidence type="ECO:0000313" key="2">
    <source>
        <dbReference type="EMBL" id="KKO02701.1"/>
    </source>
</evidence>
<evidence type="ECO:0000259" key="1">
    <source>
        <dbReference type="Pfam" id="PF09413"/>
    </source>
</evidence>
<gene>
    <name evidence="2" type="ORF">LCGC14_0101500</name>
</gene>
<accession>A0A0F9VBZ8</accession>
<sequence>MKSKDYILLITISEAEARMIQELLKKQEIPSELHPSPMADVLAGQAVHGNLLYQVRVPKESLEKAKKLLNLNEPSK</sequence>
<name>A0A0F9VBZ8_9ZZZZ</name>
<dbReference type="AlphaFoldDB" id="A0A0F9VBZ8"/>
<protein>
    <recommendedName>
        <fullName evidence="1">DUF2007 domain-containing protein</fullName>
    </recommendedName>
</protein>
<dbReference type="InterPro" id="IPR018551">
    <property type="entry name" value="DUF2007"/>
</dbReference>
<comment type="caution">
    <text evidence="2">The sequence shown here is derived from an EMBL/GenBank/DDBJ whole genome shotgun (WGS) entry which is preliminary data.</text>
</comment>
<dbReference type="Pfam" id="PF09413">
    <property type="entry name" value="DUF2007"/>
    <property type="match status" value="1"/>
</dbReference>
<organism evidence="2">
    <name type="scientific">marine sediment metagenome</name>
    <dbReference type="NCBI Taxonomy" id="412755"/>
    <lineage>
        <taxon>unclassified sequences</taxon>
        <taxon>metagenomes</taxon>
        <taxon>ecological metagenomes</taxon>
    </lineage>
</organism>